<evidence type="ECO:0000256" key="1">
    <source>
        <dbReference type="SAM" id="SignalP"/>
    </source>
</evidence>
<dbReference type="AlphaFoldDB" id="A0A0G4MFQ6"/>
<dbReference type="Proteomes" id="UP000044602">
    <property type="component" value="Unassembled WGS sequence"/>
</dbReference>
<evidence type="ECO:0000313" key="3">
    <source>
        <dbReference type="Proteomes" id="UP000044602"/>
    </source>
</evidence>
<name>A0A0G4MFQ6_VERLO</name>
<evidence type="ECO:0000313" key="2">
    <source>
        <dbReference type="EMBL" id="CRK33032.1"/>
    </source>
</evidence>
<feature type="chain" id="PRO_5002567098" description="NAD-specific glutamate dehydrogenase" evidence="1">
    <location>
        <begin position="29"/>
        <end position="545"/>
    </location>
</feature>
<protein>
    <recommendedName>
        <fullName evidence="4">NAD-specific glutamate dehydrogenase</fullName>
    </recommendedName>
</protein>
<accession>A0A0G4MFQ6</accession>
<evidence type="ECO:0008006" key="4">
    <source>
        <dbReference type="Google" id="ProtNLM"/>
    </source>
</evidence>
<keyword evidence="1" id="KW-0732">Signal</keyword>
<feature type="signal peptide" evidence="1">
    <location>
        <begin position="1"/>
        <end position="28"/>
    </location>
</feature>
<sequence length="545" mass="56376">MRPSRARHVYLSQGLLALLFGFRLGVLAVEDALDGALDGLGAGGDAAGDVANGLGLVARVGGEAGHFVDEGLAPPGRGVLEDVALELLVVGLALLGGHGDGVVEGVGELLGVPGVDDEGAGEGLGGAGELGEDHDAVTLALRGNVLVRDEVHAVAGRGDEADVRDGVQGRQLLEGDGLVEEVDRHKLNGAEAAVDAADELVDDGAEVLVLLDVLARWDRHLNEDDAADPLGVLREEDLEGVELLGHALDVIESVDTDDELDALKLALQGLDALLDDGLLEALDKLLGVDADGEGTDSDEAALKLDSEVTSIVVRVEADEVAVKEAGEKGLAHRQDTVDFRGGEGCVQEEANLDILLGVSHLLTQHLGQQHEVIVVDPDQIAVLDVLDDRLGEEAVDLLVRSPGALVKGNLAGVVVEEGPEDRVGEAVVVAVGEVVVDEDGVGAVFVLEALLHASDFCLGNLEARPAVPLEARGFGQTAEASDETAGRHGELIVAIFLALDGDGQAVRQQEETTGRSGVLLEESRHGVCVFVSDAAWFGGVEESSK</sequence>
<gene>
    <name evidence="2" type="ORF">BN1708_005977</name>
</gene>
<keyword evidence="3" id="KW-1185">Reference proteome</keyword>
<reference evidence="2 3" key="1">
    <citation type="submission" date="2015-05" db="EMBL/GenBank/DDBJ databases">
        <authorList>
            <person name="Wang D.B."/>
            <person name="Wang M."/>
        </authorList>
    </citation>
    <scope>NUCLEOTIDE SEQUENCE [LARGE SCALE GENOMIC DNA]</scope>
    <source>
        <strain evidence="2">VL1</strain>
    </source>
</reference>
<organism evidence="2 3">
    <name type="scientific">Verticillium longisporum</name>
    <name type="common">Verticillium dahliae var. longisporum</name>
    <dbReference type="NCBI Taxonomy" id="100787"/>
    <lineage>
        <taxon>Eukaryota</taxon>
        <taxon>Fungi</taxon>
        <taxon>Dikarya</taxon>
        <taxon>Ascomycota</taxon>
        <taxon>Pezizomycotina</taxon>
        <taxon>Sordariomycetes</taxon>
        <taxon>Hypocreomycetidae</taxon>
        <taxon>Glomerellales</taxon>
        <taxon>Plectosphaerellaceae</taxon>
        <taxon>Verticillium</taxon>
    </lineage>
</organism>
<dbReference type="EMBL" id="CVQH01022416">
    <property type="protein sequence ID" value="CRK33032.1"/>
    <property type="molecule type" value="Genomic_DNA"/>
</dbReference>
<proteinExistence type="predicted"/>